<dbReference type="PANTHER" id="PTHR10173">
    <property type="entry name" value="METHIONINE SULFOXIDE REDUCTASE"/>
    <property type="match status" value="1"/>
</dbReference>
<dbReference type="PROSITE" id="PS51790">
    <property type="entry name" value="MSRB"/>
    <property type="match status" value="1"/>
</dbReference>
<comment type="similarity">
    <text evidence="2">Belongs to the MsrB Met sulfoxide reductase family.</text>
</comment>
<dbReference type="AlphaFoldDB" id="A0A0D8BP59"/>
<dbReference type="GO" id="GO:0046872">
    <property type="term" value="F:metal ion binding"/>
    <property type="evidence" value="ECO:0007669"/>
    <property type="project" value="UniProtKB-KW"/>
</dbReference>
<dbReference type="GO" id="GO:0006979">
    <property type="term" value="P:response to oxidative stress"/>
    <property type="evidence" value="ECO:0007669"/>
    <property type="project" value="InterPro"/>
</dbReference>
<dbReference type="SUPFAM" id="SSF51316">
    <property type="entry name" value="Mss4-like"/>
    <property type="match status" value="1"/>
</dbReference>
<dbReference type="EC" id="1.8.4.12" evidence="3"/>
<dbReference type="GO" id="GO:0030091">
    <property type="term" value="P:protein repair"/>
    <property type="evidence" value="ECO:0007669"/>
    <property type="project" value="InterPro"/>
</dbReference>
<keyword evidence="11" id="KW-1185">Reference proteome</keyword>
<name>A0A0D8BP59_9ACTN</name>
<dbReference type="Gene3D" id="2.170.150.20">
    <property type="entry name" value="Peptide methionine sulfoxide reductase"/>
    <property type="match status" value="1"/>
</dbReference>
<evidence type="ECO:0000256" key="8">
    <source>
        <dbReference type="SAM" id="MobiDB-lite"/>
    </source>
</evidence>
<dbReference type="GO" id="GO:0005737">
    <property type="term" value="C:cytoplasm"/>
    <property type="evidence" value="ECO:0007669"/>
    <property type="project" value="TreeGrafter"/>
</dbReference>
<dbReference type="Pfam" id="PF01641">
    <property type="entry name" value="SelR"/>
    <property type="match status" value="1"/>
</dbReference>
<keyword evidence="5" id="KW-0862">Zinc</keyword>
<feature type="domain" description="MsrB" evidence="9">
    <location>
        <begin position="21"/>
        <end position="143"/>
    </location>
</feature>
<dbReference type="PANTHER" id="PTHR10173:SF52">
    <property type="entry name" value="METHIONINE-R-SULFOXIDE REDUCTASE B1"/>
    <property type="match status" value="1"/>
</dbReference>
<dbReference type="FunFam" id="2.170.150.20:FF:000001">
    <property type="entry name" value="Peptide methionine sulfoxide reductase MsrB"/>
    <property type="match status" value="1"/>
</dbReference>
<organism evidence="10 11">
    <name type="scientific">Frankia torreyi</name>
    <dbReference type="NCBI Taxonomy" id="1856"/>
    <lineage>
        <taxon>Bacteria</taxon>
        <taxon>Bacillati</taxon>
        <taxon>Actinomycetota</taxon>
        <taxon>Actinomycetes</taxon>
        <taxon>Frankiales</taxon>
        <taxon>Frankiaceae</taxon>
        <taxon>Frankia</taxon>
    </lineage>
</organism>
<evidence type="ECO:0000256" key="4">
    <source>
        <dbReference type="ARBA" id="ARBA00022723"/>
    </source>
</evidence>
<evidence type="ECO:0000259" key="9">
    <source>
        <dbReference type="PROSITE" id="PS51790"/>
    </source>
</evidence>
<keyword evidence="4" id="KW-0479">Metal-binding</keyword>
<evidence type="ECO:0000313" key="11">
    <source>
        <dbReference type="Proteomes" id="UP000032545"/>
    </source>
</evidence>
<evidence type="ECO:0000256" key="1">
    <source>
        <dbReference type="ARBA" id="ARBA00001947"/>
    </source>
</evidence>
<evidence type="ECO:0000256" key="6">
    <source>
        <dbReference type="ARBA" id="ARBA00023002"/>
    </source>
</evidence>
<dbReference type="Proteomes" id="UP000032545">
    <property type="component" value="Unassembled WGS sequence"/>
</dbReference>
<dbReference type="GO" id="GO:0033743">
    <property type="term" value="F:peptide-methionine (R)-S-oxide reductase activity"/>
    <property type="evidence" value="ECO:0007669"/>
    <property type="project" value="UniProtKB-EC"/>
</dbReference>
<keyword evidence="6 10" id="KW-0560">Oxidoreductase</keyword>
<reference evidence="10 11" key="2">
    <citation type="journal article" date="2016" name="Genome Announc.">
        <title>Permanent Draft Genome Sequences for Two Variants of Frankia sp. Strain CpI1, the First Frankia Strain Isolated from Root Nodules of Comptonia peregrina.</title>
        <authorList>
            <person name="Oshone R."/>
            <person name="Hurst S.G.IV."/>
            <person name="Abebe-Akele F."/>
            <person name="Simpson S."/>
            <person name="Morris K."/>
            <person name="Thomas W.K."/>
            <person name="Tisa L.S."/>
        </authorList>
    </citation>
    <scope>NUCLEOTIDE SEQUENCE [LARGE SCALE GENOMIC DNA]</scope>
    <source>
        <strain evidence="11">CpI1-S</strain>
    </source>
</reference>
<comment type="caution">
    <text evidence="10">The sequence shown here is derived from an EMBL/GenBank/DDBJ whole genome shotgun (WGS) entry which is preliminary data.</text>
</comment>
<evidence type="ECO:0000256" key="2">
    <source>
        <dbReference type="ARBA" id="ARBA00007174"/>
    </source>
</evidence>
<dbReference type="InterPro" id="IPR011057">
    <property type="entry name" value="Mss4-like_sf"/>
</dbReference>
<comment type="catalytic activity">
    <reaction evidence="7">
        <text>L-methionyl-[protein] + [thioredoxin]-disulfide + H2O = L-methionyl-(R)-S-oxide-[protein] + [thioredoxin]-dithiol</text>
        <dbReference type="Rhea" id="RHEA:24164"/>
        <dbReference type="Rhea" id="RHEA-COMP:10698"/>
        <dbReference type="Rhea" id="RHEA-COMP:10700"/>
        <dbReference type="Rhea" id="RHEA-COMP:12313"/>
        <dbReference type="Rhea" id="RHEA-COMP:12314"/>
        <dbReference type="ChEBI" id="CHEBI:15377"/>
        <dbReference type="ChEBI" id="CHEBI:16044"/>
        <dbReference type="ChEBI" id="CHEBI:29950"/>
        <dbReference type="ChEBI" id="CHEBI:45764"/>
        <dbReference type="ChEBI" id="CHEBI:50058"/>
        <dbReference type="EC" id="1.8.4.12"/>
    </reaction>
</comment>
<feature type="region of interest" description="Disordered" evidence="8">
    <location>
        <begin position="1"/>
        <end position="21"/>
    </location>
</feature>
<dbReference type="InterPro" id="IPR028427">
    <property type="entry name" value="Met_Sox_Rdtase_MsrB"/>
</dbReference>
<dbReference type="PATRIC" id="fig|1502723.3.peg.366"/>
<evidence type="ECO:0000256" key="3">
    <source>
        <dbReference type="ARBA" id="ARBA00012499"/>
    </source>
</evidence>
<dbReference type="OrthoDB" id="9785497at2"/>
<proteinExistence type="inferred from homology"/>
<evidence type="ECO:0000256" key="7">
    <source>
        <dbReference type="ARBA" id="ARBA00048488"/>
    </source>
</evidence>
<accession>A0A0D8BP59</accession>
<sequence length="143" mass="15508">MTTSDHATPTGPDAADVTKTDEQWRAELSPQRYAILRQAATEPPFTGAYTYSKETGTYRCGGCGAALFTSDTKYDSGSGWPSFTEPAVADAVELVEDRSHGMIRTEVRCARCRGHLGHVFDDGPGPTGQRYCMNSLALDLDTH</sequence>
<dbReference type="NCBIfam" id="TIGR00357">
    <property type="entry name" value="peptide-methionine (R)-S-oxide reductase MsrB"/>
    <property type="match status" value="1"/>
</dbReference>
<dbReference type="InterPro" id="IPR002579">
    <property type="entry name" value="Met_Sox_Rdtase_MsrB_dom"/>
</dbReference>
<protein>
    <recommendedName>
        <fullName evidence="3">peptide-methionine (R)-S-oxide reductase</fullName>
        <ecNumber evidence="3">1.8.4.12</ecNumber>
    </recommendedName>
</protein>
<reference evidence="11" key="1">
    <citation type="submission" date="2015-02" db="EMBL/GenBank/DDBJ databases">
        <title>Draft Genome of Frankia sp. CpI1-S.</title>
        <authorList>
            <person name="Oshone R.T."/>
            <person name="Ngom M."/>
            <person name="Ghodhbane-Gtari F."/>
            <person name="Gtari M."/>
            <person name="Morris K."/>
            <person name="Thomas K."/>
            <person name="Sen A."/>
            <person name="Tisa L.S."/>
        </authorList>
    </citation>
    <scope>NUCLEOTIDE SEQUENCE [LARGE SCALE GENOMIC DNA]</scope>
    <source>
        <strain evidence="11">CpI1-S</strain>
    </source>
</reference>
<evidence type="ECO:0000256" key="5">
    <source>
        <dbReference type="ARBA" id="ARBA00022833"/>
    </source>
</evidence>
<gene>
    <name evidence="10" type="ORF">FF36_00325</name>
</gene>
<dbReference type="RefSeq" id="WP_044883123.1">
    <property type="nucleotide sequence ID" value="NZ_JYFN01000002.1"/>
</dbReference>
<dbReference type="EMBL" id="JYFN01000002">
    <property type="protein sequence ID" value="KJE25192.1"/>
    <property type="molecule type" value="Genomic_DNA"/>
</dbReference>
<evidence type="ECO:0000313" key="10">
    <source>
        <dbReference type="EMBL" id="KJE25192.1"/>
    </source>
</evidence>
<comment type="cofactor">
    <cofactor evidence="1">
        <name>Zn(2+)</name>
        <dbReference type="ChEBI" id="CHEBI:29105"/>
    </cofactor>
</comment>